<proteinExistence type="predicted"/>
<dbReference type="Proteomes" id="UP000765509">
    <property type="component" value="Unassembled WGS sequence"/>
</dbReference>
<accession>A0A9Q3HFU8</accession>
<sequence>MQQAEDKADNGAEAKNHPWGSRNHSKNNEGKGKRFSPPGHQFQTTIPKSNLKPVAQQKTKHTPKKPPETLVKGNPMQMVMQDAPPDFKYTKAIELLGNYTLSSNR</sequence>
<feature type="region of interest" description="Disordered" evidence="1">
    <location>
        <begin position="1"/>
        <end position="76"/>
    </location>
</feature>
<evidence type="ECO:0000313" key="3">
    <source>
        <dbReference type="Proteomes" id="UP000765509"/>
    </source>
</evidence>
<organism evidence="2 3">
    <name type="scientific">Austropuccinia psidii MF-1</name>
    <dbReference type="NCBI Taxonomy" id="1389203"/>
    <lineage>
        <taxon>Eukaryota</taxon>
        <taxon>Fungi</taxon>
        <taxon>Dikarya</taxon>
        <taxon>Basidiomycota</taxon>
        <taxon>Pucciniomycotina</taxon>
        <taxon>Pucciniomycetes</taxon>
        <taxon>Pucciniales</taxon>
        <taxon>Sphaerophragmiaceae</taxon>
        <taxon>Austropuccinia</taxon>
    </lineage>
</organism>
<keyword evidence="3" id="KW-1185">Reference proteome</keyword>
<evidence type="ECO:0000256" key="1">
    <source>
        <dbReference type="SAM" id="MobiDB-lite"/>
    </source>
</evidence>
<dbReference type="AlphaFoldDB" id="A0A9Q3HFU8"/>
<reference evidence="2" key="1">
    <citation type="submission" date="2021-03" db="EMBL/GenBank/DDBJ databases">
        <title>Draft genome sequence of rust myrtle Austropuccinia psidii MF-1, a brazilian biotype.</title>
        <authorList>
            <person name="Quecine M.C."/>
            <person name="Pachon D.M.R."/>
            <person name="Bonatelli M.L."/>
            <person name="Correr F.H."/>
            <person name="Franceschini L.M."/>
            <person name="Leite T.F."/>
            <person name="Margarido G.R.A."/>
            <person name="Almeida C.A."/>
            <person name="Ferrarezi J.A."/>
            <person name="Labate C.A."/>
        </authorList>
    </citation>
    <scope>NUCLEOTIDE SEQUENCE</scope>
    <source>
        <strain evidence="2">MF-1</strain>
    </source>
</reference>
<feature type="compositionally biased region" description="Basic and acidic residues" evidence="1">
    <location>
        <begin position="1"/>
        <end position="16"/>
    </location>
</feature>
<gene>
    <name evidence="2" type="ORF">O181_042407</name>
</gene>
<evidence type="ECO:0000313" key="2">
    <source>
        <dbReference type="EMBL" id="MBW0502692.1"/>
    </source>
</evidence>
<dbReference type="EMBL" id="AVOT02016963">
    <property type="protein sequence ID" value="MBW0502692.1"/>
    <property type="molecule type" value="Genomic_DNA"/>
</dbReference>
<comment type="caution">
    <text evidence="2">The sequence shown here is derived from an EMBL/GenBank/DDBJ whole genome shotgun (WGS) entry which is preliminary data.</text>
</comment>
<name>A0A9Q3HFU8_9BASI</name>
<protein>
    <submittedName>
        <fullName evidence="2">Uncharacterized protein</fullName>
    </submittedName>
</protein>